<feature type="domain" description="SH3" evidence="6">
    <location>
        <begin position="543"/>
        <end position="603"/>
    </location>
</feature>
<dbReference type="EMBL" id="DF849942">
    <property type="protein sequence ID" value="GAT60101.1"/>
    <property type="molecule type" value="Genomic_DNA"/>
</dbReference>
<dbReference type="InterPro" id="IPR035459">
    <property type="entry name" value="Bzz1_SH3_1"/>
</dbReference>
<dbReference type="Pfam" id="PF14604">
    <property type="entry name" value="SH3_9"/>
    <property type="match status" value="2"/>
</dbReference>
<dbReference type="SUPFAM" id="SSF57889">
    <property type="entry name" value="Cysteine-rich domain"/>
    <property type="match status" value="1"/>
</dbReference>
<dbReference type="CDD" id="cd00174">
    <property type="entry name" value="SH3"/>
    <property type="match status" value="1"/>
</dbReference>
<dbReference type="SMART" id="SM00109">
    <property type="entry name" value="C1"/>
    <property type="match status" value="1"/>
</dbReference>
<protein>
    <recommendedName>
        <fullName evidence="10">Actin polymerization protein</fullName>
    </recommendedName>
</protein>
<feature type="region of interest" description="Disordered" evidence="5">
    <location>
        <begin position="495"/>
        <end position="528"/>
    </location>
</feature>
<dbReference type="SMART" id="SM00055">
    <property type="entry name" value="FCH"/>
    <property type="match status" value="1"/>
</dbReference>
<organism evidence="8 9">
    <name type="scientific">Mycena chlorophos</name>
    <name type="common">Agaric fungus</name>
    <name type="synonym">Agaricus chlorophos</name>
    <dbReference type="NCBI Taxonomy" id="658473"/>
    <lineage>
        <taxon>Eukaryota</taxon>
        <taxon>Fungi</taxon>
        <taxon>Dikarya</taxon>
        <taxon>Basidiomycota</taxon>
        <taxon>Agaricomycotina</taxon>
        <taxon>Agaricomycetes</taxon>
        <taxon>Agaricomycetidae</taxon>
        <taxon>Agaricales</taxon>
        <taxon>Marasmiineae</taxon>
        <taxon>Mycenaceae</taxon>
        <taxon>Mycena</taxon>
    </lineage>
</organism>
<evidence type="ECO:0000256" key="4">
    <source>
        <dbReference type="PROSITE-ProRule" id="PRU00192"/>
    </source>
</evidence>
<gene>
    <name evidence="8" type="ORF">MCHLO_16298</name>
</gene>
<evidence type="ECO:0000259" key="6">
    <source>
        <dbReference type="PROSITE" id="PS50002"/>
    </source>
</evidence>
<name>A0ABQ0MD85_MYCCL</name>
<dbReference type="Gene3D" id="2.30.30.40">
    <property type="entry name" value="SH3 Domains"/>
    <property type="match status" value="2"/>
</dbReference>
<dbReference type="PROSITE" id="PS50081">
    <property type="entry name" value="ZF_DAG_PE_2"/>
    <property type="match status" value="1"/>
</dbReference>
<dbReference type="CDD" id="cd11912">
    <property type="entry name" value="SH3_Bzz1_1"/>
    <property type="match status" value="1"/>
</dbReference>
<dbReference type="Pfam" id="PF00611">
    <property type="entry name" value="FCH"/>
    <property type="match status" value="1"/>
</dbReference>
<dbReference type="CDD" id="cd20824">
    <property type="entry name" value="C1_SpBZZ1-like"/>
    <property type="match status" value="1"/>
</dbReference>
<dbReference type="PRINTS" id="PR00008">
    <property type="entry name" value="DAGPEDOMAIN"/>
</dbReference>
<evidence type="ECO:0000256" key="5">
    <source>
        <dbReference type="SAM" id="MobiDB-lite"/>
    </source>
</evidence>
<evidence type="ECO:0000313" key="8">
    <source>
        <dbReference type="EMBL" id="GAT60101.1"/>
    </source>
</evidence>
<proteinExistence type="predicted"/>
<evidence type="ECO:0000259" key="7">
    <source>
        <dbReference type="PROSITE" id="PS50081"/>
    </source>
</evidence>
<dbReference type="InterPro" id="IPR027267">
    <property type="entry name" value="AH/BAR_dom_sf"/>
</dbReference>
<dbReference type="PROSITE" id="PS00479">
    <property type="entry name" value="ZF_DAG_PE_1"/>
    <property type="match status" value="1"/>
</dbReference>
<dbReference type="SUPFAM" id="SSF103657">
    <property type="entry name" value="BAR/IMD domain-like"/>
    <property type="match status" value="1"/>
</dbReference>
<keyword evidence="2" id="KW-0479">Metal-binding</keyword>
<evidence type="ECO:0000256" key="3">
    <source>
        <dbReference type="ARBA" id="ARBA00022833"/>
    </source>
</evidence>
<dbReference type="PANTHER" id="PTHR15735:SF21">
    <property type="entry name" value="PROTEIN NERVOUS WRECK"/>
    <property type="match status" value="1"/>
</dbReference>
<dbReference type="InterPro" id="IPR036028">
    <property type="entry name" value="SH3-like_dom_sf"/>
</dbReference>
<dbReference type="SMART" id="SM00326">
    <property type="entry name" value="SH3"/>
    <property type="match status" value="2"/>
</dbReference>
<dbReference type="InterPro" id="IPR046349">
    <property type="entry name" value="C1-like_sf"/>
</dbReference>
<feature type="compositionally biased region" description="Low complexity" evidence="5">
    <location>
        <begin position="502"/>
        <end position="521"/>
    </location>
</feature>
<dbReference type="SUPFAM" id="SSF50044">
    <property type="entry name" value="SH3-domain"/>
    <property type="match status" value="2"/>
</dbReference>
<keyword evidence="3" id="KW-0862">Zinc</keyword>
<evidence type="ECO:0000313" key="9">
    <source>
        <dbReference type="Proteomes" id="UP000815677"/>
    </source>
</evidence>
<accession>A0ABQ0MD85</accession>
<dbReference type="Pfam" id="PF00130">
    <property type="entry name" value="C1_1"/>
    <property type="match status" value="1"/>
</dbReference>
<evidence type="ECO:0008006" key="10">
    <source>
        <dbReference type="Google" id="ProtNLM"/>
    </source>
</evidence>
<dbReference type="InterPro" id="IPR020454">
    <property type="entry name" value="DAG/PE-bd"/>
</dbReference>
<dbReference type="PROSITE" id="PS50002">
    <property type="entry name" value="SH3"/>
    <property type="match status" value="2"/>
</dbReference>
<sequence>MAEDSFGHALPDQVESISSLFDAHLHLVLEVRDLYRDRAAAEREYAAKLQTLTKRATEKRAKLVAAFVVGDEPTKTATDSIFAQNTLNAAFNEIIASLSGSAQDHVNLADALTTQVVDVLKVLERTREELKKKQNAFFQRLLTERDRFYADRLKYDDECAEVESVHQKQVRANDDRHADRAARQAEQQRIDMLNSKNVYLISTAIANSVKAKFYEDDLPTLEDVRAESRLRFGAQLTRVFVRLFSNSVRIYAATVSTLRPHGSPEIVLKRLTTRFSKILGHAQALEMSHLDVVKGRLMNVEKSLAEVNPAKDHALYIEHNLRPFTVPDDWTFEPCALHYDTDALSLEPAPKVFLQNKLNRARTKLNELSPVLEAKRRDQEQLLELFRAYDADHSLGSVADISENYLDTIHQVMAYSTSDRVLNTEIALISGAIGDDEGEQHPHTFKSSSFSIPTQCGYCKTSIWGLAKQGKTCRTCGLSVHTKCELKVPADCQQHGSHSSRGHAGLRAAAGGSALSKSQGAPSIPTPSAFAQSVAQDTESYEETYQSARVLFDFTPTSEFELAVTEGATVQVIEPDDGSGWVKVSDGENTGLVPASYVETTTEPAATTVQSASEEGSGEYVRAIYAYTARGSDEIALSDGELVELTAGPQGGKHYGDGWWEGINSTGDKGIFPSNYVEMA</sequence>
<feature type="domain" description="Phorbol-ester/DAG-type" evidence="7">
    <location>
        <begin position="442"/>
        <end position="492"/>
    </location>
</feature>
<dbReference type="InterPro" id="IPR002219">
    <property type="entry name" value="PKC_DAG/PE"/>
</dbReference>
<reference evidence="8" key="1">
    <citation type="submission" date="2014-09" db="EMBL/GenBank/DDBJ databases">
        <title>Genome sequence of the luminous mushroom Mycena chlorophos for searching fungal bioluminescence genes.</title>
        <authorList>
            <person name="Tanaka Y."/>
            <person name="Kasuga D."/>
            <person name="Oba Y."/>
            <person name="Hase S."/>
            <person name="Sato K."/>
            <person name="Oba Y."/>
            <person name="Sakakibara Y."/>
        </authorList>
    </citation>
    <scope>NUCLEOTIDE SEQUENCE</scope>
</reference>
<dbReference type="Gene3D" id="3.30.60.20">
    <property type="match status" value="1"/>
</dbReference>
<keyword evidence="1 4" id="KW-0728">SH3 domain</keyword>
<dbReference type="Gene3D" id="1.20.1270.60">
    <property type="entry name" value="Arfaptin homology (AH) domain/BAR domain"/>
    <property type="match status" value="1"/>
</dbReference>
<dbReference type="Proteomes" id="UP000815677">
    <property type="component" value="Unassembled WGS sequence"/>
</dbReference>
<dbReference type="InterPro" id="IPR001060">
    <property type="entry name" value="FCH_dom"/>
</dbReference>
<keyword evidence="9" id="KW-1185">Reference proteome</keyword>
<dbReference type="PANTHER" id="PTHR15735">
    <property type="entry name" value="FCH AND DOUBLE SH3 DOMAINS PROTEIN"/>
    <property type="match status" value="1"/>
</dbReference>
<feature type="domain" description="SH3" evidence="6">
    <location>
        <begin position="616"/>
        <end position="680"/>
    </location>
</feature>
<dbReference type="PRINTS" id="PR00452">
    <property type="entry name" value="SH3DOMAIN"/>
</dbReference>
<dbReference type="InterPro" id="IPR001452">
    <property type="entry name" value="SH3_domain"/>
</dbReference>
<evidence type="ECO:0000256" key="2">
    <source>
        <dbReference type="ARBA" id="ARBA00022723"/>
    </source>
</evidence>
<evidence type="ECO:0000256" key="1">
    <source>
        <dbReference type="ARBA" id="ARBA00022443"/>
    </source>
</evidence>